<dbReference type="EMBL" id="LR862139">
    <property type="protein sequence ID" value="CAD1819726.1"/>
    <property type="molecule type" value="Genomic_DNA"/>
</dbReference>
<protein>
    <submittedName>
        <fullName evidence="1">Uncharacterized protein</fullName>
    </submittedName>
</protein>
<name>A0A6V7NN53_ANACO</name>
<sequence>MPPYFGVLLIVDPRVLPGECFLKRWARNAKDGISSDENNSLPQDWQESITSRYGDLCHDAIRCAERGAASLEVYKAAKDVLAKAYAEIVASEKNPDSGAQRGAININEEITIDEAMNHQSLQDPERKVTNLLGQLLGSTWSPV</sequence>
<organism evidence="1">
    <name type="scientific">Ananas comosus var. bracteatus</name>
    <name type="common">red pineapple</name>
    <dbReference type="NCBI Taxonomy" id="296719"/>
    <lineage>
        <taxon>Eukaryota</taxon>
        <taxon>Viridiplantae</taxon>
        <taxon>Streptophyta</taxon>
        <taxon>Embryophyta</taxon>
        <taxon>Tracheophyta</taxon>
        <taxon>Spermatophyta</taxon>
        <taxon>Magnoliopsida</taxon>
        <taxon>Liliopsida</taxon>
        <taxon>Poales</taxon>
        <taxon>Bromeliaceae</taxon>
        <taxon>Bromelioideae</taxon>
        <taxon>Ananas</taxon>
    </lineage>
</organism>
<reference evidence="1" key="1">
    <citation type="submission" date="2020-07" db="EMBL/GenBank/DDBJ databases">
        <authorList>
            <person name="Lin J."/>
        </authorList>
    </citation>
    <scope>NUCLEOTIDE SEQUENCE</scope>
</reference>
<gene>
    <name evidence="1" type="ORF">CB5_LOCUS2937</name>
</gene>
<dbReference type="AlphaFoldDB" id="A0A6V7NN53"/>
<accession>A0A6V7NN53</accession>
<proteinExistence type="predicted"/>
<evidence type="ECO:0000313" key="1">
    <source>
        <dbReference type="EMBL" id="CAD1819726.1"/>
    </source>
</evidence>